<dbReference type="InterPro" id="IPR002464">
    <property type="entry name" value="DNA/RNA_helicase_DEAH_CS"/>
</dbReference>
<keyword evidence="5" id="KW-0238">DNA-binding</keyword>
<evidence type="ECO:0000256" key="6">
    <source>
        <dbReference type="ARBA" id="ARBA00023235"/>
    </source>
</evidence>
<organism evidence="10 11">
    <name type="scientific">Methanothrix soehngenii (strain ATCC 5969 / DSM 3671 / JCM 10134 / NBRC 103675 / OCM 69 / GP-6)</name>
    <name type="common">Methanosaeta concilii</name>
    <dbReference type="NCBI Taxonomy" id="990316"/>
    <lineage>
        <taxon>Archaea</taxon>
        <taxon>Methanobacteriati</taxon>
        <taxon>Methanobacteriota</taxon>
        <taxon>Stenosarchaea group</taxon>
        <taxon>Methanomicrobia</taxon>
        <taxon>Methanotrichales</taxon>
        <taxon>Methanotrichaceae</taxon>
        <taxon>Methanothrix</taxon>
    </lineage>
</organism>
<dbReference type="GeneID" id="69180608"/>
<dbReference type="RefSeq" id="WP_013720712.1">
    <property type="nucleotide sequence ID" value="NC_015416.1"/>
</dbReference>
<evidence type="ECO:0000313" key="11">
    <source>
        <dbReference type="Proteomes" id="UP000007807"/>
    </source>
</evidence>
<dbReference type="SMART" id="SM00487">
    <property type="entry name" value="DEXDc"/>
    <property type="match status" value="1"/>
</dbReference>
<sequence length="1309" mass="151278">MSDKDSLLWVLAYQLSGCTILGRTESEPLGSLPIQIRTAVLEVAHEIDPEDVLVKINKRQLIRVVDPRHANYKWVEQWRFANNEKRKILRSNHSNQKIPFKSVDEFIHVHNLDKPEDDSFDEHYAERLFLKDAFLPVFGVHGLSFLSPQFAFRDQSGRERRVDFVFHGVRKYAFEVEGSKYHDSAIINRDRFRDEKKRQRSLSDQGFIYKPFALDEIKGEDTREYLRKMALEDPILKGLLELELSDKEHSQKPTLIYIMDLLNHFPKKYPLYQKIALTILCKAIHQGKNKIVIADWSPMLALLSVALLDTVALIERVARLYGLEVELPKVDIHIVGPYDKYGVYEVLRKYLGAEPGQGDQRVDFSMTPVNLYFNDNLPDADYVFADEAMNPCKSKDCISGASLERFPDMFLEIANRQIQLELPKMIDREILDYFARRYFLVPELKERQFELLVKILNQESVLGILPTSYGKSLVFQLYALLIPRTTLVICPLRSLIRDQIQNLQRQGLLCAESITSYDNRSGKDKKYEDLQGHNYRLLYISPERLREKEFYCQIKSTLENSPVGAIVVDEAHCVSEWGHDFRPSYLQIDRFRKTIEKATRRMVPIIALTATASKDVKEDIRRVLNLPEEAVIQKESSDRTNLSLSVWKVGSSSTAKSNMLKHIITEKIPRALNMPFEELVPVNGKPPYDNAGIIFGIYAAPSGYNTAPEGVHFISQKLVKNLLKDNRLINVYASEPPRLCSSCDSPRLVDASDDDLVRAGIISKKGLWPTEDHLKCEDCDMVLPKREARKDANWEKKILQCQEEFHQSQFPLLVATKGFGMGIDKRNIRFIVHHSFASGLEGYYQEAGRAGRDGDHAHVALMYVPPDQQCENDWLKDKSPPKPPCASGRWRCAYNLQSLCDYGKQARFIEQSYIGIERDLKTVMKVYRSLEQGENIRSRKGENRSSRSKVKSEEEDEYKFMELALYRLQQLGLVEGYSMRYLSWNETVFDPEYKDDWKPGDVISNLIEILNRTEAGKKFDDEARGLQNISLIGENRNVRGENFITEAVRILLKLVYDTVPNMRYQMLTDEKNYAVSKQCRRITLRSIFDTEQNHSRLVDSNYHCNFCDVCVPDLRFPRSEAEIPVYEAELDEIAKSIHLILERFDVEAMKKAVRTVFEKKADTSLLVQMTYQLEQKYNDPGTLFMAGTLSRHRGEQKEALRYLRDGFKFGVQREFKTDSLLAFYQEASAIDAKEAFSWIAEAKGPWDSTDGLEFLAEEAFQCFGKRSQEYRHTFALWKLRKYGEISMNLGNILQKVDSLRMLKETAWPA</sequence>
<dbReference type="InterPro" id="IPR027417">
    <property type="entry name" value="P-loop_NTPase"/>
</dbReference>
<dbReference type="PROSITE" id="PS51192">
    <property type="entry name" value="HELICASE_ATP_BIND_1"/>
    <property type="match status" value="1"/>
</dbReference>
<dbReference type="KEGG" id="mcj:MCON_3484"/>
<evidence type="ECO:0000313" key="10">
    <source>
        <dbReference type="EMBL" id="AEB69707.1"/>
    </source>
</evidence>
<dbReference type="InParanoid" id="F4BW97"/>
<accession>F4BW97</accession>
<gene>
    <name evidence="10" type="ordered locus">MCON_3484</name>
</gene>
<evidence type="ECO:0000256" key="8">
    <source>
        <dbReference type="ARBA" id="ARBA00034808"/>
    </source>
</evidence>
<dbReference type="PANTHER" id="PTHR13710:SF105">
    <property type="entry name" value="ATP-DEPENDENT DNA HELICASE Q1"/>
    <property type="match status" value="1"/>
</dbReference>
<dbReference type="Proteomes" id="UP000007807">
    <property type="component" value="Chromosome"/>
</dbReference>
<dbReference type="GO" id="GO:0006281">
    <property type="term" value="P:DNA repair"/>
    <property type="evidence" value="ECO:0007669"/>
    <property type="project" value="TreeGrafter"/>
</dbReference>
<keyword evidence="2" id="KW-0547">Nucleotide-binding</keyword>
<feature type="domain" description="Helicase ATP-binding" evidence="9">
    <location>
        <begin position="452"/>
        <end position="630"/>
    </location>
</feature>
<proteinExistence type="inferred from homology"/>
<dbReference type="EC" id="5.6.2.4" evidence="8"/>
<dbReference type="Gene3D" id="3.40.50.300">
    <property type="entry name" value="P-loop containing nucleotide triphosphate hydrolases"/>
    <property type="match status" value="2"/>
</dbReference>
<evidence type="ECO:0000256" key="1">
    <source>
        <dbReference type="ARBA" id="ARBA00005446"/>
    </source>
</evidence>
<dbReference type="GO" id="GO:0003677">
    <property type="term" value="F:DNA binding"/>
    <property type="evidence" value="ECO:0007669"/>
    <property type="project" value="UniProtKB-KW"/>
</dbReference>
<dbReference type="GO" id="GO:0005737">
    <property type="term" value="C:cytoplasm"/>
    <property type="evidence" value="ECO:0007669"/>
    <property type="project" value="TreeGrafter"/>
</dbReference>
<dbReference type="STRING" id="990316.MCON_3484"/>
<comment type="similarity">
    <text evidence="1">Belongs to the helicase family. RecQ subfamily.</text>
</comment>
<dbReference type="CDD" id="cd17920">
    <property type="entry name" value="DEXHc_RecQ"/>
    <property type="match status" value="1"/>
</dbReference>
<dbReference type="InterPro" id="IPR001650">
    <property type="entry name" value="Helicase_C-like"/>
</dbReference>
<dbReference type="PANTHER" id="PTHR13710">
    <property type="entry name" value="DNA HELICASE RECQ FAMILY MEMBER"/>
    <property type="match status" value="1"/>
</dbReference>
<comment type="catalytic activity">
    <reaction evidence="7">
        <text>Couples ATP hydrolysis with the unwinding of duplex DNA by translocating in the 3'-5' direction.</text>
        <dbReference type="EC" id="5.6.2.4"/>
    </reaction>
</comment>
<dbReference type="EMBL" id="CP002565">
    <property type="protein sequence ID" value="AEB69707.1"/>
    <property type="molecule type" value="Genomic_DNA"/>
</dbReference>
<reference evidence="10 11" key="1">
    <citation type="journal article" date="2011" name="J. Bacteriol.">
        <title>Complete genome sequence of Methanosaeta concilii, a specialist in aceticlastic methanogenesis.</title>
        <authorList>
            <person name="Barber R.D."/>
            <person name="Zhang L."/>
            <person name="Harnack M."/>
            <person name="Olson M.V."/>
            <person name="Kaul R."/>
            <person name="Ingram-Smith C."/>
            <person name="Smith K.S."/>
        </authorList>
    </citation>
    <scope>NUCLEOTIDE SEQUENCE [LARGE SCALE GENOMIC DNA]</scope>
    <source>
        <strain evidence="11">ATCC 5969 / DSM 3671 / JCM 10134 / NBRC 103675 / OCM 69 / GP-6</strain>
    </source>
</reference>
<evidence type="ECO:0000256" key="5">
    <source>
        <dbReference type="ARBA" id="ARBA00023125"/>
    </source>
</evidence>
<keyword evidence="4" id="KW-0067">ATP-binding</keyword>
<keyword evidence="3" id="KW-0378">Hydrolase</keyword>
<dbReference type="HOGENOM" id="CLU_283406_0_0_2"/>
<protein>
    <recommendedName>
        <fullName evidence="8">DNA 3'-5' helicase</fullName>
        <ecNumber evidence="8">5.6.2.4</ecNumber>
    </recommendedName>
</protein>
<dbReference type="InterPro" id="IPR014001">
    <property type="entry name" value="Helicase_ATP-bd"/>
</dbReference>
<evidence type="ECO:0000256" key="3">
    <source>
        <dbReference type="ARBA" id="ARBA00022801"/>
    </source>
</evidence>
<keyword evidence="11" id="KW-1185">Reference proteome</keyword>
<dbReference type="GO" id="GO:0016787">
    <property type="term" value="F:hydrolase activity"/>
    <property type="evidence" value="ECO:0007669"/>
    <property type="project" value="UniProtKB-KW"/>
</dbReference>
<keyword evidence="6" id="KW-0413">Isomerase</keyword>
<dbReference type="Pfam" id="PF00270">
    <property type="entry name" value="DEAD"/>
    <property type="match status" value="1"/>
</dbReference>
<dbReference type="SMART" id="SM00490">
    <property type="entry name" value="HELICc"/>
    <property type="match status" value="1"/>
</dbReference>
<dbReference type="InterPro" id="IPR011545">
    <property type="entry name" value="DEAD/DEAH_box_helicase_dom"/>
</dbReference>
<evidence type="ECO:0000256" key="7">
    <source>
        <dbReference type="ARBA" id="ARBA00034617"/>
    </source>
</evidence>
<evidence type="ECO:0000259" key="9">
    <source>
        <dbReference type="PROSITE" id="PS51192"/>
    </source>
</evidence>
<dbReference type="GO" id="GO:0005524">
    <property type="term" value="F:ATP binding"/>
    <property type="evidence" value="ECO:0007669"/>
    <property type="project" value="UniProtKB-KW"/>
</dbReference>
<dbReference type="PROSITE" id="PS00690">
    <property type="entry name" value="DEAH_ATP_HELICASE"/>
    <property type="match status" value="1"/>
</dbReference>
<dbReference type="GO" id="GO:0043138">
    <property type="term" value="F:3'-5' DNA helicase activity"/>
    <property type="evidence" value="ECO:0007669"/>
    <property type="project" value="UniProtKB-EC"/>
</dbReference>
<name>F4BW97_METSG</name>
<evidence type="ECO:0000256" key="4">
    <source>
        <dbReference type="ARBA" id="ARBA00022840"/>
    </source>
</evidence>
<dbReference type="GO" id="GO:0006310">
    <property type="term" value="P:DNA recombination"/>
    <property type="evidence" value="ECO:0007669"/>
    <property type="project" value="TreeGrafter"/>
</dbReference>
<evidence type="ECO:0000256" key="2">
    <source>
        <dbReference type="ARBA" id="ARBA00022741"/>
    </source>
</evidence>
<dbReference type="Pfam" id="PF00271">
    <property type="entry name" value="Helicase_C"/>
    <property type="match status" value="1"/>
</dbReference>
<dbReference type="GO" id="GO:0009378">
    <property type="term" value="F:four-way junction helicase activity"/>
    <property type="evidence" value="ECO:0007669"/>
    <property type="project" value="TreeGrafter"/>
</dbReference>
<dbReference type="SUPFAM" id="SSF52540">
    <property type="entry name" value="P-loop containing nucleoside triphosphate hydrolases"/>
    <property type="match status" value="1"/>
</dbReference>
<dbReference type="GO" id="GO:0005694">
    <property type="term" value="C:chromosome"/>
    <property type="evidence" value="ECO:0007669"/>
    <property type="project" value="TreeGrafter"/>
</dbReference>